<evidence type="ECO:0000256" key="5">
    <source>
        <dbReference type="ARBA" id="ARBA00022833"/>
    </source>
</evidence>
<keyword evidence="2 7" id="KW-0645">Protease</keyword>
<keyword evidence="4 7" id="KW-0378">Hydrolase</keyword>
<dbReference type="InterPro" id="IPR001567">
    <property type="entry name" value="Pept_M3A_M3B_dom"/>
</dbReference>
<evidence type="ECO:0000256" key="7">
    <source>
        <dbReference type="RuleBase" id="RU003435"/>
    </source>
</evidence>
<dbReference type="Gene3D" id="1.20.1050.40">
    <property type="entry name" value="Endopeptidase. Chain P, domain 1"/>
    <property type="match status" value="1"/>
</dbReference>
<keyword evidence="3 7" id="KW-0479">Metal-binding</keyword>
<comment type="similarity">
    <text evidence="1 7">Belongs to the peptidase M3 family.</text>
</comment>
<evidence type="ECO:0000259" key="8">
    <source>
        <dbReference type="Pfam" id="PF01432"/>
    </source>
</evidence>
<dbReference type="InterPro" id="IPR024077">
    <property type="entry name" value="Neurolysin/TOP_dom2"/>
</dbReference>
<dbReference type="PANTHER" id="PTHR11804">
    <property type="entry name" value="PROTEASE M3 THIMET OLIGOPEPTIDASE-RELATED"/>
    <property type="match status" value="1"/>
</dbReference>
<evidence type="ECO:0000256" key="6">
    <source>
        <dbReference type="ARBA" id="ARBA00023049"/>
    </source>
</evidence>
<dbReference type="Gene3D" id="1.10.1370.10">
    <property type="entry name" value="Neurolysin, domain 3"/>
    <property type="match status" value="1"/>
</dbReference>
<reference evidence="9" key="1">
    <citation type="submission" date="2021-01" db="EMBL/GenBank/DDBJ databases">
        <authorList>
            <person name="Corre E."/>
            <person name="Pelletier E."/>
            <person name="Niang G."/>
            <person name="Scheremetjew M."/>
            <person name="Finn R."/>
            <person name="Kale V."/>
            <person name="Holt S."/>
            <person name="Cochrane G."/>
            <person name="Meng A."/>
            <person name="Brown T."/>
            <person name="Cohen L."/>
        </authorList>
    </citation>
    <scope>NUCLEOTIDE SEQUENCE</scope>
    <source>
        <strain evidence="9">SAG 36.94</strain>
    </source>
</reference>
<dbReference type="InterPro" id="IPR024079">
    <property type="entry name" value="MetalloPept_cat_dom_sf"/>
</dbReference>
<accession>A0A7S1TFT2</accession>
<dbReference type="GO" id="GO:0005758">
    <property type="term" value="C:mitochondrial intermembrane space"/>
    <property type="evidence" value="ECO:0007669"/>
    <property type="project" value="TreeGrafter"/>
</dbReference>
<evidence type="ECO:0000256" key="1">
    <source>
        <dbReference type="ARBA" id="ARBA00006040"/>
    </source>
</evidence>
<evidence type="ECO:0000256" key="4">
    <source>
        <dbReference type="ARBA" id="ARBA00022801"/>
    </source>
</evidence>
<evidence type="ECO:0000256" key="2">
    <source>
        <dbReference type="ARBA" id="ARBA00022670"/>
    </source>
</evidence>
<dbReference type="PANTHER" id="PTHR11804:SF84">
    <property type="entry name" value="SACCHAROLYSIN"/>
    <property type="match status" value="1"/>
</dbReference>
<organism evidence="9">
    <name type="scientific">Compsopogon caeruleus</name>
    <dbReference type="NCBI Taxonomy" id="31354"/>
    <lineage>
        <taxon>Eukaryota</taxon>
        <taxon>Rhodophyta</taxon>
        <taxon>Compsopogonophyceae</taxon>
        <taxon>Compsopogonales</taxon>
        <taxon>Compsopogonaceae</taxon>
        <taxon>Compsopogon</taxon>
    </lineage>
</organism>
<protein>
    <recommendedName>
        <fullName evidence="8">Peptidase M3A/M3B catalytic domain-containing protein</fullName>
    </recommendedName>
</protein>
<gene>
    <name evidence="9" type="ORF">CCAE0312_LOCUS7521</name>
</gene>
<dbReference type="GO" id="GO:0004222">
    <property type="term" value="F:metalloendopeptidase activity"/>
    <property type="evidence" value="ECO:0007669"/>
    <property type="project" value="InterPro"/>
</dbReference>
<dbReference type="AlphaFoldDB" id="A0A7S1TFT2"/>
<dbReference type="GO" id="GO:0006518">
    <property type="term" value="P:peptide metabolic process"/>
    <property type="evidence" value="ECO:0007669"/>
    <property type="project" value="TreeGrafter"/>
</dbReference>
<dbReference type="InterPro" id="IPR024080">
    <property type="entry name" value="Neurolysin/TOP_N"/>
</dbReference>
<dbReference type="GO" id="GO:0006508">
    <property type="term" value="P:proteolysis"/>
    <property type="evidence" value="ECO:0007669"/>
    <property type="project" value="UniProtKB-KW"/>
</dbReference>
<dbReference type="InterPro" id="IPR045090">
    <property type="entry name" value="Pept_M3A_M3B"/>
</dbReference>
<keyword evidence="6 7" id="KW-0482">Metalloprotease</keyword>
<name>A0A7S1TFT2_9RHOD</name>
<feature type="domain" description="Peptidase M3A/M3B catalytic" evidence="8">
    <location>
        <begin position="217"/>
        <end position="437"/>
    </location>
</feature>
<dbReference type="Pfam" id="PF01432">
    <property type="entry name" value="Peptidase_M3"/>
    <property type="match status" value="1"/>
</dbReference>
<keyword evidence="5 7" id="KW-0862">Zinc</keyword>
<dbReference type="GO" id="GO:0046872">
    <property type="term" value="F:metal ion binding"/>
    <property type="evidence" value="ECO:0007669"/>
    <property type="project" value="UniProtKB-UniRule"/>
</dbReference>
<sequence>MSMANGGGLRIVLDPTGISDGAEQVIATHREVLDGLVAVGGSKWTVSELRRLAEAEMDLSADSSAVTFGSHVSTEKVVRDSAAKAEEKIDAYLVESSMRKDLYESLVAFEARIGQEPDLSAQVTAEEKRMLDRLLRDFVRNGVALGDETRDRFMAVKKRLSELSIEFSKNLNEESSRLAFSRQELDGMQEDYLASLKRDDDGNFLVSLKYPEVLPLLRYCKVEETRRRMDVLNSSKCQDINVPLLEEALKLRFEMANLLGYQNFAAFQLEIRMAKDPETVAKFLNDLRQKLEPLAVKEHQRLLTFKKAEKEACGEAFDGELHPHDMMYYHTRLLDEAYQIDDEEIKKYFPLSKVVSGSLEIYQRVLGLRFEQDITRETWHDEVSCYAVYDQASEEFMGNFYLDLHPRDGKYGHAAVFPLQRAADRENGIRQKASCAML</sequence>
<evidence type="ECO:0000256" key="3">
    <source>
        <dbReference type="ARBA" id="ARBA00022723"/>
    </source>
</evidence>
<evidence type="ECO:0000313" key="9">
    <source>
        <dbReference type="EMBL" id="CAD9235430.1"/>
    </source>
</evidence>
<proteinExistence type="inferred from homology"/>
<comment type="cofactor">
    <cofactor evidence="7">
        <name>Zn(2+)</name>
        <dbReference type="ChEBI" id="CHEBI:29105"/>
    </cofactor>
    <text evidence="7">Binds 1 zinc ion.</text>
</comment>
<dbReference type="SUPFAM" id="SSF55486">
    <property type="entry name" value="Metalloproteases ('zincins'), catalytic domain"/>
    <property type="match status" value="1"/>
</dbReference>
<dbReference type="EMBL" id="HBGH01013382">
    <property type="protein sequence ID" value="CAD9235430.1"/>
    <property type="molecule type" value="Transcribed_RNA"/>
</dbReference>
<dbReference type="Gene3D" id="3.40.390.10">
    <property type="entry name" value="Collagenase (Catalytic Domain)"/>
    <property type="match status" value="1"/>
</dbReference>